<feature type="domain" description="Thiolase C-terminal" evidence="11">
    <location>
        <begin position="266"/>
        <end position="391"/>
    </location>
</feature>
<reference evidence="13" key="1">
    <citation type="submission" date="2016-10" db="EMBL/GenBank/DDBJ databases">
        <authorList>
            <person name="Varghese N."/>
            <person name="Submissions S."/>
        </authorList>
    </citation>
    <scope>NUCLEOTIDE SEQUENCE [LARGE SCALE GENOMIC DNA]</scope>
    <source>
        <strain evidence="13">DSM 17038</strain>
    </source>
</reference>
<evidence type="ECO:0000256" key="6">
    <source>
        <dbReference type="ARBA" id="ARBA00044137"/>
    </source>
</evidence>
<protein>
    <recommendedName>
        <fullName evidence="6">Acetyl-CoA acetyltransferase</fullName>
        <ecNumber evidence="5">2.3.1.16</ecNumber>
    </recommendedName>
</protein>
<evidence type="ECO:0000256" key="5">
    <source>
        <dbReference type="ARBA" id="ARBA00024073"/>
    </source>
</evidence>
<name>A0A1I2N4I0_9FIRM</name>
<dbReference type="InterPro" id="IPR002155">
    <property type="entry name" value="Thiolase"/>
</dbReference>
<keyword evidence="4 9" id="KW-0012">Acyltransferase</keyword>
<dbReference type="PANTHER" id="PTHR43853">
    <property type="entry name" value="3-KETOACYL-COA THIOLASE, PEROXISOMAL"/>
    <property type="match status" value="1"/>
</dbReference>
<feature type="active site" description="Proton acceptor" evidence="8">
    <location>
        <position position="348"/>
    </location>
</feature>
<organism evidence="12 13">
    <name type="scientific">Desulfotruncus arcticus DSM 17038</name>
    <dbReference type="NCBI Taxonomy" id="1121424"/>
    <lineage>
        <taxon>Bacteria</taxon>
        <taxon>Bacillati</taxon>
        <taxon>Bacillota</taxon>
        <taxon>Clostridia</taxon>
        <taxon>Eubacteriales</taxon>
        <taxon>Desulfallaceae</taxon>
        <taxon>Desulfotruncus</taxon>
    </lineage>
</organism>
<comment type="catalytic activity">
    <reaction evidence="7">
        <text>2 acetyl-CoA = acetoacetyl-CoA + CoA</text>
        <dbReference type="Rhea" id="RHEA:21036"/>
        <dbReference type="ChEBI" id="CHEBI:57286"/>
        <dbReference type="ChEBI" id="CHEBI:57287"/>
        <dbReference type="ChEBI" id="CHEBI:57288"/>
        <dbReference type="EC" id="2.3.1.9"/>
    </reaction>
</comment>
<dbReference type="Pfam" id="PF02803">
    <property type="entry name" value="Thiolase_C"/>
    <property type="match status" value="1"/>
</dbReference>
<dbReference type="PANTHER" id="PTHR43853:SF2">
    <property type="entry name" value="3-OXOADIPYL-COA_3-OXO-5,6-DEHYDROSUBERYL-COA THIOLASE"/>
    <property type="match status" value="1"/>
</dbReference>
<gene>
    <name evidence="12" type="ORF">SAMN05660649_00316</name>
</gene>
<evidence type="ECO:0000256" key="9">
    <source>
        <dbReference type="RuleBase" id="RU003557"/>
    </source>
</evidence>
<dbReference type="SUPFAM" id="SSF53901">
    <property type="entry name" value="Thiolase-like"/>
    <property type="match status" value="2"/>
</dbReference>
<dbReference type="GO" id="GO:0005737">
    <property type="term" value="C:cytoplasm"/>
    <property type="evidence" value="ECO:0007669"/>
    <property type="project" value="UniProtKB-SubCell"/>
</dbReference>
<evidence type="ECO:0000313" key="12">
    <source>
        <dbReference type="EMBL" id="SFF98010.1"/>
    </source>
</evidence>
<dbReference type="GO" id="GO:0003985">
    <property type="term" value="F:acetyl-CoA C-acetyltransferase activity"/>
    <property type="evidence" value="ECO:0007669"/>
    <property type="project" value="UniProtKB-EC"/>
</dbReference>
<dbReference type="GO" id="GO:0010124">
    <property type="term" value="P:phenylacetate catabolic process"/>
    <property type="evidence" value="ECO:0007669"/>
    <property type="project" value="TreeGrafter"/>
</dbReference>
<keyword evidence="3 9" id="KW-0808">Transferase</keyword>
<dbReference type="AlphaFoldDB" id="A0A1I2N4I0"/>
<dbReference type="FunFam" id="3.40.47.10:FF:000010">
    <property type="entry name" value="Acetyl-CoA acetyltransferase (Thiolase)"/>
    <property type="match status" value="1"/>
</dbReference>
<feature type="active site" description="Proton acceptor" evidence="8">
    <location>
        <position position="378"/>
    </location>
</feature>
<dbReference type="RefSeq" id="WP_092468032.1">
    <property type="nucleotide sequence ID" value="NZ_FOOX01000001.1"/>
</dbReference>
<dbReference type="PROSITE" id="PS00099">
    <property type="entry name" value="THIOLASE_3"/>
    <property type="match status" value="1"/>
</dbReference>
<proteinExistence type="inferred from homology"/>
<dbReference type="CDD" id="cd00751">
    <property type="entry name" value="thiolase"/>
    <property type="match status" value="1"/>
</dbReference>
<evidence type="ECO:0000256" key="2">
    <source>
        <dbReference type="ARBA" id="ARBA00010982"/>
    </source>
</evidence>
<dbReference type="EC" id="2.3.1.16" evidence="5"/>
<evidence type="ECO:0000313" key="13">
    <source>
        <dbReference type="Proteomes" id="UP000199337"/>
    </source>
</evidence>
<dbReference type="PIRSF" id="PIRSF000429">
    <property type="entry name" value="Ac-CoA_Ac_transf"/>
    <property type="match status" value="1"/>
</dbReference>
<evidence type="ECO:0000256" key="7">
    <source>
        <dbReference type="ARBA" id="ARBA00051550"/>
    </source>
</evidence>
<comment type="similarity">
    <text evidence="2 9">Belongs to the thiolase-like superfamily. Thiolase family.</text>
</comment>
<dbReference type="NCBIfam" id="TIGR01930">
    <property type="entry name" value="AcCoA-C-Actrans"/>
    <property type="match status" value="1"/>
</dbReference>
<dbReference type="GO" id="GO:0006635">
    <property type="term" value="P:fatty acid beta-oxidation"/>
    <property type="evidence" value="ECO:0007669"/>
    <property type="project" value="TreeGrafter"/>
</dbReference>
<dbReference type="InterPro" id="IPR016039">
    <property type="entry name" value="Thiolase-like"/>
</dbReference>
<feature type="domain" description="Thiolase N-terminal" evidence="10">
    <location>
        <begin position="5"/>
        <end position="258"/>
    </location>
</feature>
<comment type="subcellular location">
    <subcellularLocation>
        <location evidence="1">Cytoplasm</location>
    </subcellularLocation>
</comment>
<dbReference type="Gene3D" id="3.40.47.10">
    <property type="match status" value="1"/>
</dbReference>
<evidence type="ECO:0000259" key="11">
    <source>
        <dbReference type="Pfam" id="PF02803"/>
    </source>
</evidence>
<evidence type="ECO:0000256" key="8">
    <source>
        <dbReference type="PIRSR" id="PIRSR000429-1"/>
    </source>
</evidence>
<evidence type="ECO:0000256" key="4">
    <source>
        <dbReference type="ARBA" id="ARBA00023315"/>
    </source>
</evidence>
<dbReference type="InterPro" id="IPR020616">
    <property type="entry name" value="Thiolase_N"/>
</dbReference>
<dbReference type="Proteomes" id="UP000199337">
    <property type="component" value="Unassembled WGS sequence"/>
</dbReference>
<dbReference type="STRING" id="341036.SAMN05660649_00316"/>
<evidence type="ECO:0000256" key="1">
    <source>
        <dbReference type="ARBA" id="ARBA00004496"/>
    </source>
</evidence>
<dbReference type="OrthoDB" id="56116at2"/>
<evidence type="ECO:0000259" key="10">
    <source>
        <dbReference type="Pfam" id="PF00108"/>
    </source>
</evidence>
<dbReference type="EMBL" id="FOOX01000001">
    <property type="protein sequence ID" value="SFF98010.1"/>
    <property type="molecule type" value="Genomic_DNA"/>
</dbReference>
<feature type="active site" description="Acyl-thioester intermediate" evidence="8">
    <location>
        <position position="87"/>
    </location>
</feature>
<evidence type="ECO:0000256" key="3">
    <source>
        <dbReference type="ARBA" id="ARBA00022679"/>
    </source>
</evidence>
<dbReference type="Pfam" id="PF00108">
    <property type="entry name" value="Thiolase_N"/>
    <property type="match status" value="1"/>
</dbReference>
<sequence>MREAVIVGAARTAIARENGALRDVPPEALAALVMKEAVARGGLQKPELIDEVIFGHCLGAPGCLGRMSLLMAGLPMEIPAITIDRQCGSGSTAVNLAATHIRAEVGDIYLTGGVESMTRQPYLLEKPTAAYQRFAPSFIKRALSPQEIGDPPMGITAENVAARYNIPREEQDELGYLSQVKAARALQEGRFKEQIVPVVIPQKKGDPVVFEVDEHPRPNTTLEALAKLRPVFKKDGTVTAGTSSGINDGAGALLITSRKKAKELGLKPMALIRAYGAGGVDPNIMGMGPVPATRKALAMAGLTIDQMDVIELNEAFAAQALACCKELGINWRDQEKFNPNGGAIALGHPIAGSLAILTVKAVYELHRKNGRYALITACCGGGQGVATIIEKC</sequence>
<accession>A0A1I2N4I0</accession>
<dbReference type="InterPro" id="IPR050215">
    <property type="entry name" value="Thiolase-like_sf_Thiolase"/>
</dbReference>
<dbReference type="InterPro" id="IPR020610">
    <property type="entry name" value="Thiolase_AS"/>
</dbReference>
<dbReference type="InterPro" id="IPR020617">
    <property type="entry name" value="Thiolase_C"/>
</dbReference>
<keyword evidence="13" id="KW-1185">Reference proteome</keyword>